<dbReference type="GO" id="GO:0005886">
    <property type="term" value="C:plasma membrane"/>
    <property type="evidence" value="ECO:0000318"/>
    <property type="project" value="GO_Central"/>
</dbReference>
<dbReference type="PANTHER" id="PTHR24225:SF0">
    <property type="entry name" value="N-FORMYL PEPTIDE RECEPTOR 2"/>
    <property type="match status" value="1"/>
</dbReference>
<feature type="domain" description="G-protein coupled receptors family 1 profile" evidence="14">
    <location>
        <begin position="58"/>
        <end position="295"/>
    </location>
</feature>
<organism evidence="15 16">
    <name type="scientific">Danio rerio</name>
    <name type="common">Zebrafish</name>
    <name type="synonym">Brachydanio rerio</name>
    <dbReference type="NCBI Taxonomy" id="7955"/>
    <lineage>
        <taxon>Eukaryota</taxon>
        <taxon>Metazoa</taxon>
        <taxon>Chordata</taxon>
        <taxon>Craniata</taxon>
        <taxon>Vertebrata</taxon>
        <taxon>Euteleostomi</taxon>
        <taxon>Actinopterygii</taxon>
        <taxon>Neopterygii</taxon>
        <taxon>Teleostei</taxon>
        <taxon>Ostariophysi</taxon>
        <taxon>Cypriniformes</taxon>
        <taxon>Danionidae</taxon>
        <taxon>Danioninae</taxon>
        <taxon>Danio</taxon>
    </lineage>
</organism>
<dbReference type="GO" id="GO:0004930">
    <property type="term" value="F:G protein-coupled receptor activity"/>
    <property type="evidence" value="ECO:0000318"/>
    <property type="project" value="GO_Central"/>
</dbReference>
<dbReference type="GO" id="GO:0007200">
    <property type="term" value="P:phospholipase C-activating G protein-coupled receptor signaling pathway"/>
    <property type="evidence" value="ECO:0000318"/>
    <property type="project" value="GO_Central"/>
</dbReference>
<dbReference type="CDD" id="cd14974">
    <property type="entry name" value="7tmA_Anaphylatoxin_R-like"/>
    <property type="match status" value="1"/>
</dbReference>
<name>A0A8M2BCE4_DANRE</name>
<dbReference type="GO" id="GO:0006954">
    <property type="term" value="P:inflammatory response"/>
    <property type="evidence" value="ECO:0000318"/>
    <property type="project" value="GO_Central"/>
</dbReference>
<dbReference type="GeneID" id="795295"/>
<sequence>MNSTSDYEGDYDGDYLNELQKKVKAGNPDDFRAGHCKDALCVITVIVNVIIFLLGIVGNGAVIWITGFKMRKSVNTTWYLSLALSDFIFCSTLPLSISRIVMDTWIFGLFMCKFTSFVMTLNMYSSIFILVIISVDRCIAVKFPVWAQNRRTVQRASLVVLLVWFVSALLSIPAAYFRNVADKPHVVICYSHYEHHHSTIVFIRFTFGFLIPLLMISTCYSILICKLRSNQMSKSTKPYKIMTILITAFFLCWLPFHIVTIVELSQTKDSQAMYRPQQVSVTLASVNSFLNPFLYAFMAKDFKKKCYSFLSKIESAIDEETRSAFRATSITNSVDNRLSTVV</sequence>
<feature type="transmembrane region" description="Helical" evidence="13">
    <location>
        <begin position="78"/>
        <end position="102"/>
    </location>
</feature>
<keyword evidence="4 13" id="KW-1133">Transmembrane helix</keyword>
<dbReference type="AlphaFoldDB" id="A0A8M2BCE4"/>
<dbReference type="PROSITE" id="PS00237">
    <property type="entry name" value="G_PROTEIN_RECEP_F1_1"/>
    <property type="match status" value="1"/>
</dbReference>
<keyword evidence="7" id="KW-1015">Disulfide bond</keyword>
<comment type="similarity">
    <text evidence="12">Belongs to the G-protein coupled receptor 1 family.</text>
</comment>
<keyword evidence="2" id="KW-1003">Cell membrane</keyword>
<evidence type="ECO:0000256" key="6">
    <source>
        <dbReference type="ARBA" id="ARBA00023136"/>
    </source>
</evidence>
<evidence type="ECO:0000313" key="16">
    <source>
        <dbReference type="RefSeq" id="XP_005165256.1"/>
    </source>
</evidence>
<evidence type="ECO:0000259" key="14">
    <source>
        <dbReference type="PROSITE" id="PS50262"/>
    </source>
</evidence>
<dbReference type="PRINTS" id="PR00237">
    <property type="entry name" value="GPCRRHODOPSN"/>
</dbReference>
<keyword evidence="6 13" id="KW-0472">Membrane</keyword>
<dbReference type="Gene3D" id="1.20.1070.10">
    <property type="entry name" value="Rhodopsin 7-helix transmembrane proteins"/>
    <property type="match status" value="1"/>
</dbReference>
<evidence type="ECO:0000256" key="4">
    <source>
        <dbReference type="ARBA" id="ARBA00022989"/>
    </source>
</evidence>
<evidence type="ECO:0000256" key="12">
    <source>
        <dbReference type="RuleBase" id="RU000688"/>
    </source>
</evidence>
<dbReference type="PRINTS" id="PR00526">
    <property type="entry name" value="FMETLEUPHER"/>
</dbReference>
<keyword evidence="9" id="KW-0325">Glycoprotein</keyword>
<reference evidence="16" key="1">
    <citation type="submission" date="2025-08" db="UniProtKB">
        <authorList>
            <consortium name="RefSeq"/>
        </authorList>
    </citation>
    <scope>IDENTIFICATION</scope>
    <source>
        <strain evidence="16">Tuebingen</strain>
        <tissue evidence="16">Fibroblasts and whole tissue</tissue>
    </source>
</reference>
<dbReference type="PANTHER" id="PTHR24225">
    <property type="entry name" value="CHEMOTACTIC RECEPTOR"/>
    <property type="match status" value="1"/>
</dbReference>
<evidence type="ECO:0000256" key="13">
    <source>
        <dbReference type="SAM" id="Phobius"/>
    </source>
</evidence>
<keyword evidence="3 12" id="KW-0812">Transmembrane</keyword>
<evidence type="ECO:0000256" key="7">
    <source>
        <dbReference type="ARBA" id="ARBA00023157"/>
    </source>
</evidence>
<feature type="transmembrane region" description="Helical" evidence="13">
    <location>
        <begin position="201"/>
        <end position="227"/>
    </location>
</feature>
<evidence type="ECO:0000256" key="9">
    <source>
        <dbReference type="ARBA" id="ARBA00023180"/>
    </source>
</evidence>
<dbReference type="Pfam" id="PF00001">
    <property type="entry name" value="7tm_1"/>
    <property type="match status" value="1"/>
</dbReference>
<dbReference type="AGR" id="ZFIN:ZDB-GENE-060526-127"/>
<feature type="transmembrane region" description="Helical" evidence="13">
    <location>
        <begin position="42"/>
        <end position="66"/>
    </location>
</feature>
<comment type="subcellular location">
    <subcellularLocation>
        <location evidence="1">Cell membrane</location>
        <topology evidence="1">Multi-pass membrane protein</topology>
    </subcellularLocation>
</comment>
<protein>
    <submittedName>
        <fullName evidence="16">Chemerin-like receptor 1</fullName>
    </submittedName>
</protein>
<evidence type="ECO:0000256" key="10">
    <source>
        <dbReference type="ARBA" id="ARBA00023224"/>
    </source>
</evidence>
<evidence type="ECO:0000313" key="15">
    <source>
        <dbReference type="Proteomes" id="UP000000437"/>
    </source>
</evidence>
<dbReference type="CTD" id="795295"/>
<feature type="transmembrane region" description="Helical" evidence="13">
    <location>
        <begin position="114"/>
        <end position="135"/>
    </location>
</feature>
<keyword evidence="10 12" id="KW-0807">Transducer</keyword>
<proteinExistence type="inferred from homology"/>
<accession>A0A8M2BCE4</accession>
<evidence type="ECO:0000256" key="8">
    <source>
        <dbReference type="ARBA" id="ARBA00023170"/>
    </source>
</evidence>
<feature type="transmembrane region" description="Helical" evidence="13">
    <location>
        <begin position="239"/>
        <end position="259"/>
    </location>
</feature>
<dbReference type="GO" id="GO:0007204">
    <property type="term" value="P:positive regulation of cytosolic calcium ion concentration"/>
    <property type="evidence" value="ECO:0000318"/>
    <property type="project" value="GO_Central"/>
</dbReference>
<dbReference type="SUPFAM" id="SSF81321">
    <property type="entry name" value="Family A G protein-coupled receptor-like"/>
    <property type="match status" value="1"/>
</dbReference>
<keyword evidence="5 12" id="KW-0297">G-protein coupled receptor</keyword>
<dbReference type="KEGG" id="dre:795295"/>
<dbReference type="FunFam" id="1.20.1070.10:FF:000529">
    <property type="entry name" value="Si:ch211-240b21.4"/>
    <property type="match status" value="1"/>
</dbReference>
<gene>
    <name evidence="16 17" type="primary">cmklrl2</name>
</gene>
<dbReference type="PROSITE" id="PS50262">
    <property type="entry name" value="G_PROTEIN_RECEP_F1_2"/>
    <property type="match status" value="1"/>
</dbReference>
<evidence type="ECO:0000256" key="1">
    <source>
        <dbReference type="ARBA" id="ARBA00004651"/>
    </source>
</evidence>
<evidence type="ECO:0000256" key="11">
    <source>
        <dbReference type="ARBA" id="ARBA00025736"/>
    </source>
</evidence>
<dbReference type="RefSeq" id="XP_005165256.1">
    <property type="nucleotide sequence ID" value="XM_005165199.6"/>
</dbReference>
<dbReference type="InterPro" id="IPR000276">
    <property type="entry name" value="GPCR_Rhodpsn"/>
</dbReference>
<feature type="transmembrane region" description="Helical" evidence="13">
    <location>
        <begin position="156"/>
        <end position="177"/>
    </location>
</feature>
<dbReference type="InterPro" id="IPR017452">
    <property type="entry name" value="GPCR_Rhodpsn_7TM"/>
</dbReference>
<dbReference type="Proteomes" id="UP000000437">
    <property type="component" value="Chromosome 5"/>
</dbReference>
<feature type="transmembrane region" description="Helical" evidence="13">
    <location>
        <begin position="279"/>
        <end position="298"/>
    </location>
</feature>
<comment type="similarity">
    <text evidence="11">Belongs to the chemokine-like receptor (CMKLR) family.</text>
</comment>
<keyword evidence="8 12" id="KW-0675">Receptor</keyword>
<keyword evidence="15" id="KW-1185">Reference proteome</keyword>
<dbReference type="GO" id="GO:0002430">
    <property type="term" value="P:complement receptor mediated signaling pathway"/>
    <property type="evidence" value="ECO:0000318"/>
    <property type="project" value="GO_Central"/>
</dbReference>
<dbReference type="GO" id="GO:0004875">
    <property type="term" value="F:complement receptor activity"/>
    <property type="evidence" value="ECO:0000318"/>
    <property type="project" value="GO_Central"/>
</dbReference>
<dbReference type="InterPro" id="IPR000826">
    <property type="entry name" value="Formyl_rcpt-rel"/>
</dbReference>
<dbReference type="ZFIN" id="ZDB-GENE-060526-127">
    <property type="gene designation" value="cmklrl2"/>
</dbReference>
<evidence type="ECO:0000256" key="2">
    <source>
        <dbReference type="ARBA" id="ARBA00022475"/>
    </source>
</evidence>
<evidence type="ECO:0000313" key="17">
    <source>
        <dbReference type="ZFIN" id="ZDB-GENE-060526-127"/>
    </source>
</evidence>
<evidence type="ECO:0000256" key="3">
    <source>
        <dbReference type="ARBA" id="ARBA00022692"/>
    </source>
</evidence>
<evidence type="ECO:0000256" key="5">
    <source>
        <dbReference type="ARBA" id="ARBA00023040"/>
    </source>
</evidence>
<dbReference type="OrthoDB" id="6117944at2759"/>